<dbReference type="Gene3D" id="1.25.40.10">
    <property type="entry name" value="Tetratricopeptide repeat domain"/>
    <property type="match status" value="1"/>
</dbReference>
<proteinExistence type="predicted"/>
<dbReference type="EMBL" id="CAEZYR010000038">
    <property type="protein sequence ID" value="CAB4741946.1"/>
    <property type="molecule type" value="Genomic_DNA"/>
</dbReference>
<protein>
    <submittedName>
        <fullName evidence="2">Unannotated protein</fullName>
    </submittedName>
</protein>
<organism evidence="2">
    <name type="scientific">freshwater metagenome</name>
    <dbReference type="NCBI Taxonomy" id="449393"/>
    <lineage>
        <taxon>unclassified sequences</taxon>
        <taxon>metagenomes</taxon>
        <taxon>ecological metagenomes</taxon>
    </lineage>
</organism>
<dbReference type="Gene3D" id="3.90.550.10">
    <property type="entry name" value="Spore Coat Polysaccharide Biosynthesis Protein SpsA, Chain A"/>
    <property type="match status" value="1"/>
</dbReference>
<feature type="domain" description="Glycosyltransferase 2-like" evidence="1">
    <location>
        <begin position="9"/>
        <end position="134"/>
    </location>
</feature>
<dbReference type="PANTHER" id="PTHR43630">
    <property type="entry name" value="POLY-BETA-1,6-N-ACETYL-D-GLUCOSAMINE SYNTHASE"/>
    <property type="match status" value="1"/>
</dbReference>
<accession>A0A6J6T455</accession>
<evidence type="ECO:0000313" key="2">
    <source>
        <dbReference type="EMBL" id="CAB4741946.1"/>
    </source>
</evidence>
<dbReference type="InterPro" id="IPR011990">
    <property type="entry name" value="TPR-like_helical_dom_sf"/>
</dbReference>
<dbReference type="Pfam" id="PF00535">
    <property type="entry name" value="Glycos_transf_2"/>
    <property type="match status" value="1"/>
</dbReference>
<dbReference type="AlphaFoldDB" id="A0A6J6T455"/>
<gene>
    <name evidence="2" type="ORF">UFOPK2754_01239</name>
</gene>
<dbReference type="SUPFAM" id="SSF53448">
    <property type="entry name" value="Nucleotide-diphospho-sugar transferases"/>
    <property type="match status" value="1"/>
</dbReference>
<name>A0A6J6T455_9ZZZZ</name>
<dbReference type="SUPFAM" id="SSF48452">
    <property type="entry name" value="TPR-like"/>
    <property type="match status" value="1"/>
</dbReference>
<evidence type="ECO:0000259" key="1">
    <source>
        <dbReference type="Pfam" id="PF00535"/>
    </source>
</evidence>
<dbReference type="PANTHER" id="PTHR43630:SF2">
    <property type="entry name" value="GLYCOSYLTRANSFERASE"/>
    <property type="match status" value="1"/>
</dbReference>
<dbReference type="InterPro" id="IPR001173">
    <property type="entry name" value="Glyco_trans_2-like"/>
</dbReference>
<sequence length="361" mass="41370">MTPRVCANMIVKNESRIIERCCFALSKVIDCYVICDTGSTDDTVDRIRAVFGSSGIPGEVVHAEFRNFEQARNEALDAARSSRLDFDYILMCDADMELTEVSPSWRDELTEPGHAILQRTPGGLEYRNIRLVRRDQPARYRGFTHEYLDIPGAASPIVHGLLYLDHQEGSNRIEKFERDIRLLREALDVYPDDARSAFYLANSYFDIGRHVEAQHWYRKRLTLQGYGQEEYFSRYRIALGYQQLGSEPRFFHEMLLTHNDYPHRAEPLHALALHAQRANRHQLALSLARIGLLVPQPEDALFVETDVYTWRLADIAAVALYWLSKPDEALTINEQLLALVPEDQRARIEANAGFCRVALGA</sequence>
<reference evidence="2" key="1">
    <citation type="submission" date="2020-05" db="EMBL/GenBank/DDBJ databases">
        <authorList>
            <person name="Chiriac C."/>
            <person name="Salcher M."/>
            <person name="Ghai R."/>
            <person name="Kavagutti S V."/>
        </authorList>
    </citation>
    <scope>NUCLEOTIDE SEQUENCE</scope>
</reference>
<dbReference type="InterPro" id="IPR029044">
    <property type="entry name" value="Nucleotide-diphossugar_trans"/>
</dbReference>